<name>A0ABD1IBZ2_SALDI</name>
<feature type="transmembrane region" description="Helical" evidence="1">
    <location>
        <begin position="89"/>
        <end position="112"/>
    </location>
</feature>
<dbReference type="Proteomes" id="UP001567538">
    <property type="component" value="Unassembled WGS sequence"/>
</dbReference>
<sequence length="122" mass="12907">MIFRFLNSLPESLSSPACTLMLYAAAWTAVLTAAVAVASFTPEWAFVSAISPLSPPCRGAGLVRLPLDIPPEDFCLASRLFRRSGIDMLVPPLFAAVIVAGSACAVRALGLWETDDDQAAPL</sequence>
<dbReference type="EMBL" id="JBEAFC010000002">
    <property type="protein sequence ID" value="KAL1565925.1"/>
    <property type="molecule type" value="Genomic_DNA"/>
</dbReference>
<dbReference type="AlphaFoldDB" id="A0ABD1IBZ2"/>
<keyword evidence="1" id="KW-1133">Transmembrane helix</keyword>
<dbReference type="PANTHER" id="PTHR34658">
    <property type="entry name" value="OS01G0151800 PROTEIN"/>
    <property type="match status" value="1"/>
</dbReference>
<evidence type="ECO:0000313" key="2">
    <source>
        <dbReference type="EMBL" id="KAL1565925.1"/>
    </source>
</evidence>
<feature type="transmembrane region" description="Helical" evidence="1">
    <location>
        <begin position="20"/>
        <end position="40"/>
    </location>
</feature>
<evidence type="ECO:0000313" key="3">
    <source>
        <dbReference type="Proteomes" id="UP001567538"/>
    </source>
</evidence>
<reference evidence="2 3" key="1">
    <citation type="submission" date="2024-06" db="EMBL/GenBank/DDBJ databases">
        <title>A chromosome level genome sequence of Diviner's sage (Salvia divinorum).</title>
        <authorList>
            <person name="Ford S.A."/>
            <person name="Ro D.-K."/>
            <person name="Ness R.W."/>
            <person name="Phillips M.A."/>
        </authorList>
    </citation>
    <scope>NUCLEOTIDE SEQUENCE [LARGE SCALE GENOMIC DNA]</scope>
    <source>
        <strain evidence="2">SAF-2024a</strain>
        <tissue evidence="2">Leaf</tissue>
    </source>
</reference>
<accession>A0ABD1IBZ2</accession>
<keyword evidence="1" id="KW-0812">Transmembrane</keyword>
<dbReference type="PANTHER" id="PTHR34658:SF2">
    <property type="entry name" value="OS01G0151800 PROTEIN"/>
    <property type="match status" value="1"/>
</dbReference>
<evidence type="ECO:0000256" key="1">
    <source>
        <dbReference type="SAM" id="Phobius"/>
    </source>
</evidence>
<protein>
    <submittedName>
        <fullName evidence="2">Uncharacterized protein</fullName>
    </submittedName>
</protein>
<organism evidence="2 3">
    <name type="scientific">Salvia divinorum</name>
    <name type="common">Maria pastora</name>
    <name type="synonym">Diviner's sage</name>
    <dbReference type="NCBI Taxonomy" id="28513"/>
    <lineage>
        <taxon>Eukaryota</taxon>
        <taxon>Viridiplantae</taxon>
        <taxon>Streptophyta</taxon>
        <taxon>Embryophyta</taxon>
        <taxon>Tracheophyta</taxon>
        <taxon>Spermatophyta</taxon>
        <taxon>Magnoliopsida</taxon>
        <taxon>eudicotyledons</taxon>
        <taxon>Gunneridae</taxon>
        <taxon>Pentapetalae</taxon>
        <taxon>asterids</taxon>
        <taxon>lamiids</taxon>
        <taxon>Lamiales</taxon>
        <taxon>Lamiaceae</taxon>
        <taxon>Nepetoideae</taxon>
        <taxon>Mentheae</taxon>
        <taxon>Salviinae</taxon>
        <taxon>Salvia</taxon>
        <taxon>Salvia subgen. Calosphace</taxon>
    </lineage>
</organism>
<proteinExistence type="predicted"/>
<gene>
    <name evidence="2" type="ORF">AAHA92_01599</name>
</gene>
<comment type="caution">
    <text evidence="2">The sequence shown here is derived from an EMBL/GenBank/DDBJ whole genome shotgun (WGS) entry which is preliminary data.</text>
</comment>
<keyword evidence="1" id="KW-0472">Membrane</keyword>
<keyword evidence="3" id="KW-1185">Reference proteome</keyword>